<dbReference type="AlphaFoldDB" id="R7TZT2"/>
<feature type="region of interest" description="Disordered" evidence="1">
    <location>
        <begin position="77"/>
        <end position="118"/>
    </location>
</feature>
<reference evidence="3" key="3">
    <citation type="submission" date="2015-06" db="UniProtKB">
        <authorList>
            <consortium name="EnsemblMetazoa"/>
        </authorList>
    </citation>
    <scope>IDENTIFICATION</scope>
</reference>
<evidence type="ECO:0000313" key="4">
    <source>
        <dbReference type="Proteomes" id="UP000014760"/>
    </source>
</evidence>
<dbReference type="EMBL" id="AMQN01000266">
    <property type="status" value="NOT_ANNOTATED_CDS"/>
    <property type="molecule type" value="Genomic_DNA"/>
</dbReference>
<dbReference type="Proteomes" id="UP000014760">
    <property type="component" value="Unassembled WGS sequence"/>
</dbReference>
<name>R7TZT2_CAPTE</name>
<proteinExistence type="predicted"/>
<reference evidence="2 4" key="2">
    <citation type="journal article" date="2013" name="Nature">
        <title>Insights into bilaterian evolution from three spiralian genomes.</title>
        <authorList>
            <person name="Simakov O."/>
            <person name="Marletaz F."/>
            <person name="Cho S.J."/>
            <person name="Edsinger-Gonzales E."/>
            <person name="Havlak P."/>
            <person name="Hellsten U."/>
            <person name="Kuo D.H."/>
            <person name="Larsson T."/>
            <person name="Lv J."/>
            <person name="Arendt D."/>
            <person name="Savage R."/>
            <person name="Osoegawa K."/>
            <person name="de Jong P."/>
            <person name="Grimwood J."/>
            <person name="Chapman J.A."/>
            <person name="Shapiro H."/>
            <person name="Aerts A."/>
            <person name="Otillar R.P."/>
            <person name="Terry A.Y."/>
            <person name="Boore J.L."/>
            <person name="Grigoriev I.V."/>
            <person name="Lindberg D.R."/>
            <person name="Seaver E.C."/>
            <person name="Weisblat D.A."/>
            <person name="Putnam N.H."/>
            <person name="Rokhsar D.S."/>
        </authorList>
    </citation>
    <scope>NUCLEOTIDE SEQUENCE</scope>
    <source>
        <strain evidence="2 4">I ESC-2004</strain>
    </source>
</reference>
<feature type="compositionally biased region" description="Polar residues" evidence="1">
    <location>
        <begin position="1"/>
        <end position="11"/>
    </location>
</feature>
<dbReference type="EnsemblMetazoa" id="CapteT224529">
    <property type="protein sequence ID" value="CapteP224529"/>
    <property type="gene ID" value="CapteG224529"/>
</dbReference>
<feature type="non-terminal residue" evidence="2">
    <location>
        <position position="146"/>
    </location>
</feature>
<evidence type="ECO:0000256" key="1">
    <source>
        <dbReference type="SAM" id="MobiDB-lite"/>
    </source>
</evidence>
<sequence>MSSNEVNNNRGSLPDPCDPNPGAPVPTRAAEGVARRKRPTSRPPPPPIVDEVIRVSTRRSFADLSPEVLPEDCSISTQRTASFSSFKPRLSVRSDEDGTDSSPLTIPEDAVMDSDTRPWFDSVRGGDVAEIDRMLKDGQDVNARNK</sequence>
<protein>
    <submittedName>
        <fullName evidence="2 3">Uncharacterized protein</fullName>
    </submittedName>
</protein>
<evidence type="ECO:0000313" key="3">
    <source>
        <dbReference type="EnsemblMetazoa" id="CapteP224529"/>
    </source>
</evidence>
<feature type="region of interest" description="Disordered" evidence="1">
    <location>
        <begin position="1"/>
        <end position="52"/>
    </location>
</feature>
<gene>
    <name evidence="2" type="ORF">CAPTEDRAFT_224529</name>
</gene>
<keyword evidence="4" id="KW-1185">Reference proteome</keyword>
<accession>R7TZT2</accession>
<reference evidence="4" key="1">
    <citation type="submission" date="2012-12" db="EMBL/GenBank/DDBJ databases">
        <authorList>
            <person name="Hellsten U."/>
            <person name="Grimwood J."/>
            <person name="Chapman J.A."/>
            <person name="Shapiro H."/>
            <person name="Aerts A."/>
            <person name="Otillar R.P."/>
            <person name="Terry A.Y."/>
            <person name="Boore J.L."/>
            <person name="Simakov O."/>
            <person name="Marletaz F."/>
            <person name="Cho S.-J."/>
            <person name="Edsinger-Gonzales E."/>
            <person name="Havlak P."/>
            <person name="Kuo D.-H."/>
            <person name="Larsson T."/>
            <person name="Lv J."/>
            <person name="Arendt D."/>
            <person name="Savage R."/>
            <person name="Osoegawa K."/>
            <person name="de Jong P."/>
            <person name="Lindberg D.R."/>
            <person name="Seaver E.C."/>
            <person name="Weisblat D.A."/>
            <person name="Putnam N.H."/>
            <person name="Grigoriev I.V."/>
            <person name="Rokhsar D.S."/>
        </authorList>
    </citation>
    <scope>NUCLEOTIDE SEQUENCE</scope>
    <source>
        <strain evidence="4">I ESC-2004</strain>
    </source>
</reference>
<dbReference type="EMBL" id="KB308724">
    <property type="protein sequence ID" value="ELT96901.1"/>
    <property type="molecule type" value="Genomic_DNA"/>
</dbReference>
<evidence type="ECO:0000313" key="2">
    <source>
        <dbReference type="EMBL" id="ELT96901.1"/>
    </source>
</evidence>
<dbReference type="HOGENOM" id="CLU_1782063_0_0_1"/>
<organism evidence="2">
    <name type="scientific">Capitella teleta</name>
    <name type="common">Polychaete worm</name>
    <dbReference type="NCBI Taxonomy" id="283909"/>
    <lineage>
        <taxon>Eukaryota</taxon>
        <taxon>Metazoa</taxon>
        <taxon>Spiralia</taxon>
        <taxon>Lophotrochozoa</taxon>
        <taxon>Annelida</taxon>
        <taxon>Polychaeta</taxon>
        <taxon>Sedentaria</taxon>
        <taxon>Scolecida</taxon>
        <taxon>Capitellidae</taxon>
        <taxon>Capitella</taxon>
    </lineage>
</organism>